<dbReference type="Proteomes" id="UP001595997">
    <property type="component" value="Unassembled WGS sequence"/>
</dbReference>
<dbReference type="Pfam" id="PF01474">
    <property type="entry name" value="DAHP_synth_2"/>
    <property type="match status" value="2"/>
</dbReference>
<gene>
    <name evidence="4" type="ORF">ACFPA8_16625</name>
</gene>
<reference evidence="5" key="1">
    <citation type="journal article" date="2019" name="Int. J. Syst. Evol. Microbiol.">
        <title>The Global Catalogue of Microorganisms (GCM) 10K type strain sequencing project: providing services to taxonomists for standard genome sequencing and annotation.</title>
        <authorList>
            <consortium name="The Broad Institute Genomics Platform"/>
            <consortium name="The Broad Institute Genome Sequencing Center for Infectious Disease"/>
            <person name="Wu L."/>
            <person name="Ma J."/>
        </authorList>
    </citation>
    <scope>NUCLEOTIDE SEQUENCE [LARGE SCALE GENOMIC DNA]</scope>
    <source>
        <strain evidence="5">CGMCC 4.7357</strain>
    </source>
</reference>
<comment type="catalytic activity">
    <reaction evidence="3">
        <text>D-erythrose 4-phosphate + phosphoenolpyruvate + H2O = 7-phospho-2-dehydro-3-deoxy-D-arabino-heptonate + phosphate</text>
        <dbReference type="Rhea" id="RHEA:14717"/>
        <dbReference type="ChEBI" id="CHEBI:15377"/>
        <dbReference type="ChEBI" id="CHEBI:16897"/>
        <dbReference type="ChEBI" id="CHEBI:43474"/>
        <dbReference type="ChEBI" id="CHEBI:58394"/>
        <dbReference type="ChEBI" id="CHEBI:58702"/>
        <dbReference type="EC" id="2.5.1.54"/>
    </reaction>
</comment>
<evidence type="ECO:0000313" key="5">
    <source>
        <dbReference type="Proteomes" id="UP001595997"/>
    </source>
</evidence>
<dbReference type="RefSeq" id="WP_386449066.1">
    <property type="nucleotide sequence ID" value="NZ_JBHSFH010000007.1"/>
</dbReference>
<organism evidence="4 5">
    <name type="scientific">Streptomyces ovatisporus</name>
    <dbReference type="NCBI Taxonomy" id="1128682"/>
    <lineage>
        <taxon>Bacteria</taxon>
        <taxon>Bacillati</taxon>
        <taxon>Actinomycetota</taxon>
        <taxon>Actinomycetes</taxon>
        <taxon>Kitasatosporales</taxon>
        <taxon>Streptomycetaceae</taxon>
        <taxon>Streptomyces</taxon>
    </lineage>
</organism>
<name>A0ABV9AAP7_9ACTN</name>
<proteinExistence type="inferred from homology"/>
<dbReference type="EMBL" id="JBHSFH010000007">
    <property type="protein sequence ID" value="MFC4495755.1"/>
    <property type="molecule type" value="Genomic_DNA"/>
</dbReference>
<dbReference type="EC" id="2.5.1.54" evidence="3"/>
<dbReference type="GO" id="GO:0003849">
    <property type="term" value="F:3-deoxy-7-phosphoheptulonate synthase activity"/>
    <property type="evidence" value="ECO:0007669"/>
    <property type="project" value="UniProtKB-EC"/>
</dbReference>
<evidence type="ECO:0000256" key="1">
    <source>
        <dbReference type="ARBA" id="ARBA00008911"/>
    </source>
</evidence>
<sequence>MPSLTLGTERAAAQQPQWEDAEELALAVKELASRPELVKASDCHALRRRLEQAVHGAAFVVQGGDCAERFADSSLRPVLGKADQLRRLGALVQRVSGRESVLVGRLAGQYAKPRSSPTETVAGHGELPVYRGDAVNAPEPHPEARRADPRRLLHAYDHALEALQALRQPGAEVRTGAGDQADEESAAVFTSHEALLMDFERPLVREDRNAGGSYGSSAHMLWIGERTRQLDGAHVHFAEQLNNPVGIKLGPSADPAEVRELCERLAKGRPAGRLTLISRMGRAAVTERLPRLVEAAGPYSGRVVWLCDPMHGNTVPHVSGLKSRVLADMSEEIRGFFAVLRTHGAHPGGLHLELTPDTVTECVNERVQLDEPDSLPRYESACDPRLNAEQAEELVTVAAELL</sequence>
<dbReference type="PANTHER" id="PTHR21337">
    <property type="entry name" value="PHOSPHO-2-DEHYDRO-3-DEOXYHEPTONATE ALDOLASE 1, 2"/>
    <property type="match status" value="1"/>
</dbReference>
<evidence type="ECO:0000256" key="2">
    <source>
        <dbReference type="ARBA" id="ARBA00022679"/>
    </source>
</evidence>
<evidence type="ECO:0000313" key="4">
    <source>
        <dbReference type="EMBL" id="MFC4495755.1"/>
    </source>
</evidence>
<accession>A0ABV9AAP7</accession>
<protein>
    <recommendedName>
        <fullName evidence="3">Phospho-2-dehydro-3-deoxyheptonate aldolase</fullName>
        <ecNumber evidence="3">2.5.1.54</ecNumber>
    </recommendedName>
</protein>
<keyword evidence="3" id="KW-0028">Amino-acid biosynthesis</keyword>
<keyword evidence="2 3" id="KW-0808">Transferase</keyword>
<keyword evidence="5" id="KW-1185">Reference proteome</keyword>
<comment type="pathway">
    <text evidence="3">Metabolic intermediate biosynthesis; chorismate biosynthesis; chorismate from D-erythrose 4-phosphate and phosphoenolpyruvate: step 1/7.</text>
</comment>
<dbReference type="SUPFAM" id="SSF51569">
    <property type="entry name" value="Aldolase"/>
    <property type="match status" value="1"/>
</dbReference>
<evidence type="ECO:0000256" key="3">
    <source>
        <dbReference type="RuleBase" id="RU363071"/>
    </source>
</evidence>
<comment type="similarity">
    <text evidence="1 3">Belongs to the class-II DAHP synthase family.</text>
</comment>
<dbReference type="PANTHER" id="PTHR21337:SF0">
    <property type="entry name" value="PHOSPHO-2-DEHYDRO-3-DEOXYHEPTONATE ALDOLASE"/>
    <property type="match status" value="1"/>
</dbReference>
<dbReference type="InterPro" id="IPR013785">
    <property type="entry name" value="Aldolase_TIM"/>
</dbReference>
<dbReference type="Gene3D" id="3.20.20.70">
    <property type="entry name" value="Aldolase class I"/>
    <property type="match status" value="1"/>
</dbReference>
<keyword evidence="3" id="KW-0057">Aromatic amino acid biosynthesis</keyword>
<dbReference type="InterPro" id="IPR002480">
    <property type="entry name" value="DAHP_synth_2"/>
</dbReference>
<comment type="caution">
    <text evidence="4">The sequence shown here is derived from an EMBL/GenBank/DDBJ whole genome shotgun (WGS) entry which is preliminary data.</text>
</comment>